<dbReference type="GO" id="GO:0008250">
    <property type="term" value="C:oligosaccharyltransferase complex"/>
    <property type="evidence" value="ECO:0007669"/>
    <property type="project" value="TreeGrafter"/>
</dbReference>
<keyword evidence="1" id="KW-0256">Endoplasmic reticulum</keyword>
<keyword evidence="4" id="KW-1185">Reference proteome</keyword>
<accession>A0AAD3SGD0</accession>
<sequence length="273" mass="30442">MVADDFIQSDVILGSKKIEAPVLFWGIAHSLNPINNLVLKVLSASPSAYSANPKTKSLNAQMMTGSTISLVSVVHAISNVRILISGSLSMFSDRFFRSEVQKAGSSTSHEKSSNEQFLVDYERLGYTSLSLSKHIPLRPLEMNSIPPPQNNIGWCIHAFINSSSLENYISCRQHRLDESAIVLSESYYCTWLEKYKYVCFHFGGAITLQIIKCVHNSVHQMEGTVLMALFQQYKGIVDFLQAVAPKKDQTQFSANPLTPYSLILVAEFVEAIR</sequence>
<dbReference type="PANTHER" id="PTHR10830:SF0">
    <property type="entry name" value="DOLICHYL-DIPHOSPHOOLIGOSACCHARIDE--PROTEIN GLYCOSYLTRANSFERASE 48 KDA SUBUNIT"/>
    <property type="match status" value="1"/>
</dbReference>
<gene>
    <name evidence="3" type="ORF">Nepgr_012588</name>
</gene>
<name>A0AAD3SGD0_NEPGR</name>
<comment type="subunit">
    <text evidence="1">Component of the oligosaccharyltransferase (OST) complex.</text>
</comment>
<dbReference type="GO" id="GO:0018279">
    <property type="term" value="P:protein N-linked glycosylation via asparagine"/>
    <property type="evidence" value="ECO:0007669"/>
    <property type="project" value="UniProtKB-UniRule"/>
</dbReference>
<evidence type="ECO:0000313" key="4">
    <source>
        <dbReference type="Proteomes" id="UP001279734"/>
    </source>
</evidence>
<protein>
    <recommendedName>
        <fullName evidence="1">Dolichyl-diphosphooligosaccharide--protein glycosyltransferase 48 kDa subunit</fullName>
        <shortName evidence="1">Oligosaccharyl transferase 48 kDa subunit</shortName>
    </recommendedName>
</protein>
<comment type="subcellular location">
    <subcellularLocation>
        <location evidence="1">Endoplasmic reticulum membrane</location>
        <topology evidence="1">Single-pass type I membrane protein</topology>
    </subcellularLocation>
</comment>
<dbReference type="InterPro" id="IPR005013">
    <property type="entry name" value="DDOST_48_kDa_subunit"/>
</dbReference>
<comment type="pathway">
    <text evidence="1">Protein modification; protein glycosylation.</text>
</comment>
<dbReference type="Pfam" id="PF03345">
    <property type="entry name" value="OST48_N"/>
    <property type="match status" value="1"/>
</dbReference>
<evidence type="ECO:0000313" key="3">
    <source>
        <dbReference type="EMBL" id="GMH10747.1"/>
    </source>
</evidence>
<dbReference type="PANTHER" id="PTHR10830">
    <property type="entry name" value="DOLICHYL-DIPHOSPHOOLIGOSACCHARIDE--PROTEIN GLYCOSYLTRANSFERASE 48 KDA SUBUNIT"/>
    <property type="match status" value="1"/>
</dbReference>
<dbReference type="InterPro" id="IPR055457">
    <property type="entry name" value="OST48_N"/>
</dbReference>
<dbReference type="EMBL" id="BSYO01000010">
    <property type="protein sequence ID" value="GMH10747.1"/>
    <property type="molecule type" value="Genomic_DNA"/>
</dbReference>
<proteinExistence type="inferred from homology"/>
<dbReference type="AlphaFoldDB" id="A0AAD3SGD0"/>
<reference evidence="3" key="1">
    <citation type="submission" date="2023-05" db="EMBL/GenBank/DDBJ databases">
        <title>Nepenthes gracilis genome sequencing.</title>
        <authorList>
            <person name="Fukushima K."/>
        </authorList>
    </citation>
    <scope>NUCLEOTIDE SEQUENCE</scope>
    <source>
        <strain evidence="3">SING2019-196</strain>
    </source>
</reference>
<comment type="function">
    <text evidence="1">Subunit of the oligosaccharyl transferase (OST) complex that catalyzes the initial transfer of a defined glycan (Glc(3)Man(9)GlcNAc(2) in eukaryotes) from the lipid carrier dolichol-pyrophosphate to an asparagine residue within an Asn-X-Ser/Thr consensus motif in nascent polypeptide chains, the first step in protein N-glycosylation. N-glycosylation occurs cotranslationally and the complex associates with the Sec61 complex at the channel-forming translocon complex that mediates protein translocation across the endoplasmic reticulum (ER).</text>
</comment>
<feature type="domain" description="OST48 N-terminal" evidence="2">
    <location>
        <begin position="10"/>
        <end position="119"/>
    </location>
</feature>
<comment type="similarity">
    <text evidence="1">Belongs to the DDOST 48 kDa subunit family.</text>
</comment>
<evidence type="ECO:0000256" key="1">
    <source>
        <dbReference type="RuleBase" id="RU361142"/>
    </source>
</evidence>
<comment type="caution">
    <text evidence="3">The sequence shown here is derived from an EMBL/GenBank/DDBJ whole genome shotgun (WGS) entry which is preliminary data.</text>
</comment>
<organism evidence="3 4">
    <name type="scientific">Nepenthes gracilis</name>
    <name type="common">Slender pitcher plant</name>
    <dbReference type="NCBI Taxonomy" id="150966"/>
    <lineage>
        <taxon>Eukaryota</taxon>
        <taxon>Viridiplantae</taxon>
        <taxon>Streptophyta</taxon>
        <taxon>Embryophyta</taxon>
        <taxon>Tracheophyta</taxon>
        <taxon>Spermatophyta</taxon>
        <taxon>Magnoliopsida</taxon>
        <taxon>eudicotyledons</taxon>
        <taxon>Gunneridae</taxon>
        <taxon>Pentapetalae</taxon>
        <taxon>Caryophyllales</taxon>
        <taxon>Nepenthaceae</taxon>
        <taxon>Nepenthes</taxon>
    </lineage>
</organism>
<evidence type="ECO:0000259" key="2">
    <source>
        <dbReference type="Pfam" id="PF03345"/>
    </source>
</evidence>
<dbReference type="Proteomes" id="UP001279734">
    <property type="component" value="Unassembled WGS sequence"/>
</dbReference>